<name>A0A1M7JRJ6_9GAMM</name>
<keyword evidence="2" id="KW-1185">Reference proteome</keyword>
<dbReference type="EMBL" id="FRBQ01000006">
    <property type="protein sequence ID" value="SHM55525.1"/>
    <property type="molecule type" value="Genomic_DNA"/>
</dbReference>
<proteinExistence type="predicted"/>
<evidence type="ECO:0000313" key="1">
    <source>
        <dbReference type="EMBL" id="SHM55525.1"/>
    </source>
</evidence>
<dbReference type="RefSeq" id="WP_073267063.1">
    <property type="nucleotide sequence ID" value="NZ_FRBQ01000006.1"/>
</dbReference>
<dbReference type="Proteomes" id="UP000184305">
    <property type="component" value="Unassembled WGS sequence"/>
</dbReference>
<dbReference type="STRING" id="1220495.SAMN05216288_3832"/>
<dbReference type="Pfam" id="PF03692">
    <property type="entry name" value="CxxCxxCC"/>
    <property type="match status" value="1"/>
</dbReference>
<reference evidence="2" key="1">
    <citation type="submission" date="2016-11" db="EMBL/GenBank/DDBJ databases">
        <authorList>
            <person name="Varghese N."/>
            <person name="Submissions S."/>
        </authorList>
    </citation>
    <scope>NUCLEOTIDE SEQUENCE [LARGE SCALE GENOMIC DNA]</scope>
    <source>
        <strain evidence="2">CECT 8089</strain>
    </source>
</reference>
<sequence>MSNERHIPHTQLNEQAQVTCSTCAACCCQLEVMLITDTGVPERFIDSDDWGGEVMRRLDDGWCAALDRDTMRCTIYEVRPLICREFEMGSPECLEERSGIDTIYR</sequence>
<organism evidence="1 2">
    <name type="scientific">Phytopseudomonas punonensis</name>
    <dbReference type="NCBI Taxonomy" id="1220495"/>
    <lineage>
        <taxon>Bacteria</taxon>
        <taxon>Pseudomonadati</taxon>
        <taxon>Pseudomonadota</taxon>
        <taxon>Gammaproteobacteria</taxon>
        <taxon>Pseudomonadales</taxon>
        <taxon>Pseudomonadaceae</taxon>
        <taxon>Phytopseudomonas</taxon>
    </lineage>
</organism>
<dbReference type="InterPro" id="IPR005358">
    <property type="entry name" value="Puta_zinc/iron-chelating_dom"/>
</dbReference>
<accession>A0A1M7JRJ6</accession>
<dbReference type="AlphaFoldDB" id="A0A1M7JRJ6"/>
<evidence type="ECO:0000313" key="2">
    <source>
        <dbReference type="Proteomes" id="UP000184305"/>
    </source>
</evidence>
<protein>
    <submittedName>
        <fullName evidence="1">Putative zinc-or iron-chelating domain-containing protein</fullName>
    </submittedName>
</protein>
<gene>
    <name evidence="1" type="ORF">SAMN05216288_3832</name>
</gene>
<dbReference type="OrthoDB" id="71604at2"/>